<dbReference type="CAZy" id="GT4">
    <property type="family name" value="Glycosyltransferase Family 4"/>
</dbReference>
<name>C6XW92_PEDHD</name>
<dbReference type="OrthoDB" id="9816564at2"/>
<keyword evidence="1" id="KW-0808">Transferase</keyword>
<dbReference type="GO" id="GO:0016740">
    <property type="term" value="F:transferase activity"/>
    <property type="evidence" value="ECO:0007669"/>
    <property type="project" value="UniProtKB-KW"/>
</dbReference>
<dbReference type="eggNOG" id="COG0438">
    <property type="taxonomic scope" value="Bacteria"/>
</dbReference>
<evidence type="ECO:0000313" key="1">
    <source>
        <dbReference type="EMBL" id="ACU04171.1"/>
    </source>
</evidence>
<dbReference type="Proteomes" id="UP000000852">
    <property type="component" value="Chromosome"/>
</dbReference>
<gene>
    <name evidence="1" type="ordered locus">Phep_1963</name>
</gene>
<dbReference type="EMBL" id="CP001681">
    <property type="protein sequence ID" value="ACU04171.1"/>
    <property type="molecule type" value="Genomic_DNA"/>
</dbReference>
<proteinExistence type="predicted"/>
<dbReference type="Pfam" id="PF13692">
    <property type="entry name" value="Glyco_trans_1_4"/>
    <property type="match status" value="1"/>
</dbReference>
<dbReference type="Gene3D" id="3.40.50.2000">
    <property type="entry name" value="Glycogen Phosphorylase B"/>
    <property type="match status" value="1"/>
</dbReference>
<dbReference type="HOGENOM" id="CLU_041132_1_0_10"/>
<keyword evidence="2" id="KW-1185">Reference proteome</keyword>
<sequence>MSKAINGVSSGFINDVIIVGQQPWDTEIGSNCKDIAFELSKTNRVLYVNSAINRITLIKERDNPKTKLRLDVVRGEENGLVKITDNLWTYYPDCVVESINWINPTFIFNILNKRNNRKFAHAISKALNTLGFKNPILFNDNEMFLGFYLKEFLQPRLSIYYARDYMIAVNYWKKHGAKLEPILIGKSDICFTNSAYLERYCMLYNNSSFNVGQGCNIEAFKNVPDKKIEELSHIGKPLIGYVGSLSSIRLNIQLLELIAVSYPQYVLVLVGPEDNEFIQSNLHNLPNVLFLGQKPTEELPLYIQMFDICINPQEINEVTIGNYPRKIDEYLAMGKPVVATRTITMDVFEDYVYLANNQSEFIELINKAFAEDDEIKIETRKAFAFTHTWERSVQEMRDKIALELQK</sequence>
<evidence type="ECO:0000313" key="2">
    <source>
        <dbReference type="Proteomes" id="UP000000852"/>
    </source>
</evidence>
<dbReference type="STRING" id="485917.Phep_1963"/>
<dbReference type="SUPFAM" id="SSF53756">
    <property type="entry name" value="UDP-Glycosyltransferase/glycogen phosphorylase"/>
    <property type="match status" value="1"/>
</dbReference>
<accession>C6XW92</accession>
<organism evidence="1 2">
    <name type="scientific">Pedobacter heparinus (strain ATCC 13125 / DSM 2366 / CIP 104194 / JCM 7457 / NBRC 12017 / NCIMB 9290 / NRRL B-14731 / HIM 762-3)</name>
    <dbReference type="NCBI Taxonomy" id="485917"/>
    <lineage>
        <taxon>Bacteria</taxon>
        <taxon>Pseudomonadati</taxon>
        <taxon>Bacteroidota</taxon>
        <taxon>Sphingobacteriia</taxon>
        <taxon>Sphingobacteriales</taxon>
        <taxon>Sphingobacteriaceae</taxon>
        <taxon>Pedobacter</taxon>
    </lineage>
</organism>
<protein>
    <submittedName>
        <fullName evidence="1">Glycosyl transferase group 1</fullName>
    </submittedName>
</protein>
<dbReference type="KEGG" id="phe:Phep_1963"/>
<dbReference type="RefSeq" id="WP_015807785.1">
    <property type="nucleotide sequence ID" value="NC_013061.1"/>
</dbReference>
<dbReference type="AlphaFoldDB" id="C6XW92"/>
<reference evidence="1 2" key="1">
    <citation type="journal article" date="2009" name="Stand. Genomic Sci.">
        <title>Complete genome sequence of Pedobacter heparinus type strain (HIM 762-3).</title>
        <authorList>
            <person name="Han C."/>
            <person name="Spring S."/>
            <person name="Lapidus A."/>
            <person name="Del Rio T.G."/>
            <person name="Tice H."/>
            <person name="Copeland A."/>
            <person name="Cheng J.F."/>
            <person name="Lucas S."/>
            <person name="Chen F."/>
            <person name="Nolan M."/>
            <person name="Bruce D."/>
            <person name="Goodwin L."/>
            <person name="Pitluck S."/>
            <person name="Ivanova N."/>
            <person name="Mavromatis K."/>
            <person name="Mikhailova N."/>
            <person name="Pati A."/>
            <person name="Chen A."/>
            <person name="Palaniappan K."/>
            <person name="Land M."/>
            <person name="Hauser L."/>
            <person name="Chang Y.J."/>
            <person name="Jeffries C.C."/>
            <person name="Saunders E."/>
            <person name="Chertkov O."/>
            <person name="Brettin T."/>
            <person name="Goker M."/>
            <person name="Rohde M."/>
            <person name="Bristow J."/>
            <person name="Eisen J.A."/>
            <person name="Markowitz V."/>
            <person name="Hugenholtz P."/>
            <person name="Kyrpides N.C."/>
            <person name="Klenk H.P."/>
            <person name="Detter J.C."/>
        </authorList>
    </citation>
    <scope>NUCLEOTIDE SEQUENCE [LARGE SCALE GENOMIC DNA]</scope>
    <source>
        <strain evidence="2">ATCC 13125 / DSM 2366 / CIP 104194 / JCM 7457 / NBRC 12017 / NCIMB 9290 / NRRL B-14731 / HIM 762-3</strain>
    </source>
</reference>